<proteinExistence type="predicted"/>
<keyword evidence="1" id="KW-0808">Transferase</keyword>
<name>A0ABT3H0M3_9RHOB</name>
<reference evidence="2 3" key="1">
    <citation type="submission" date="2022-10" db="EMBL/GenBank/DDBJ databases">
        <title>Pararhodobacter sp. nov., isolated from marine algae.</title>
        <authorList>
            <person name="Choi B.J."/>
            <person name="Kim J.M."/>
            <person name="Lee J.K."/>
            <person name="Choi D.G."/>
            <person name="Jeon C.O."/>
        </authorList>
    </citation>
    <scope>NUCLEOTIDE SEQUENCE [LARGE SCALE GENOMIC DNA]</scope>
    <source>
        <strain evidence="2 3">ZQ420</strain>
    </source>
</reference>
<dbReference type="PANTHER" id="PTHR10605:SF56">
    <property type="entry name" value="BIFUNCTIONAL HEPARAN SULFATE N-DEACETYLASE_N-SULFOTRANSFERASE"/>
    <property type="match status" value="1"/>
</dbReference>
<dbReference type="EMBL" id="JAPDFL010000001">
    <property type="protein sequence ID" value="MCW1933280.1"/>
    <property type="molecule type" value="Genomic_DNA"/>
</dbReference>
<dbReference type="Pfam" id="PF13469">
    <property type="entry name" value="Sulfotransfer_3"/>
    <property type="match status" value="1"/>
</dbReference>
<evidence type="ECO:0000313" key="3">
    <source>
        <dbReference type="Proteomes" id="UP001208938"/>
    </source>
</evidence>
<dbReference type="PANTHER" id="PTHR10605">
    <property type="entry name" value="HEPARAN SULFATE SULFOTRANSFERASE"/>
    <property type="match status" value="1"/>
</dbReference>
<dbReference type="InterPro" id="IPR027417">
    <property type="entry name" value="P-loop_NTPase"/>
</dbReference>
<organism evidence="2 3">
    <name type="scientific">Pararhodobacter zhoushanensis</name>
    <dbReference type="NCBI Taxonomy" id="2479545"/>
    <lineage>
        <taxon>Bacteria</taxon>
        <taxon>Pseudomonadati</taxon>
        <taxon>Pseudomonadota</taxon>
        <taxon>Alphaproteobacteria</taxon>
        <taxon>Rhodobacterales</taxon>
        <taxon>Paracoccaceae</taxon>
        <taxon>Pararhodobacter</taxon>
    </lineage>
</organism>
<dbReference type="InterPro" id="IPR037359">
    <property type="entry name" value="NST/OST"/>
</dbReference>
<evidence type="ECO:0000256" key="1">
    <source>
        <dbReference type="ARBA" id="ARBA00022679"/>
    </source>
</evidence>
<dbReference type="Gene3D" id="3.40.50.300">
    <property type="entry name" value="P-loop containing nucleotide triphosphate hydrolases"/>
    <property type="match status" value="1"/>
</dbReference>
<comment type="caution">
    <text evidence="2">The sequence shown here is derived from an EMBL/GenBank/DDBJ whole genome shotgun (WGS) entry which is preliminary data.</text>
</comment>
<dbReference type="RefSeq" id="WP_264506209.1">
    <property type="nucleotide sequence ID" value="NZ_JAPDFL010000001.1"/>
</dbReference>
<dbReference type="Proteomes" id="UP001208938">
    <property type="component" value="Unassembled WGS sequence"/>
</dbReference>
<gene>
    <name evidence="2" type="ORF">OKW52_13675</name>
</gene>
<dbReference type="SUPFAM" id="SSF52540">
    <property type="entry name" value="P-loop containing nucleoside triphosphate hydrolases"/>
    <property type="match status" value="1"/>
</dbReference>
<evidence type="ECO:0000313" key="2">
    <source>
        <dbReference type="EMBL" id="MCW1933280.1"/>
    </source>
</evidence>
<keyword evidence="3" id="KW-1185">Reference proteome</keyword>
<sequence length="262" mass="29888">MTRTNAVDILCIGAQRAMTSWLHQAVSAHPGTWAFPAFDPLTSTSKEAHYWDWNHKRGRDWYRVLTRPLDDALLSLDFTPEYAFLNEAQLTECKHLNPQAKVIYILRDPLARAISALRMHTVWATKHAAADAASLTYDKTFLERCRKARIWDHGAYAANLARWRRYYPDMLVLNFEALGADPLAGLRQVYDHCGLDWDGLDDETRAALSERAQRHVWATPRYALDADCVNFLSGTLWTARAEIEAETGFAFTEANPYLEAAR</sequence>
<protein>
    <submittedName>
        <fullName evidence="2">Sulfotransferase</fullName>
    </submittedName>
</protein>
<accession>A0ABT3H0M3</accession>